<proteinExistence type="predicted"/>
<gene>
    <name evidence="1" type="ORF">T4B_10574</name>
</gene>
<comment type="caution">
    <text evidence="1">The sequence shown here is derived from an EMBL/GenBank/DDBJ whole genome shotgun (WGS) entry which is preliminary data.</text>
</comment>
<dbReference type="Proteomes" id="UP000054805">
    <property type="component" value="Unassembled WGS sequence"/>
</dbReference>
<dbReference type="AlphaFoldDB" id="A0A0V1GPU4"/>
<reference evidence="1 2" key="1">
    <citation type="submission" date="2015-01" db="EMBL/GenBank/DDBJ databases">
        <title>Evolution of Trichinella species and genotypes.</title>
        <authorList>
            <person name="Korhonen P.K."/>
            <person name="Edoardo P."/>
            <person name="Giuseppe L.R."/>
            <person name="Gasser R.B."/>
        </authorList>
    </citation>
    <scope>NUCLEOTIDE SEQUENCE [LARGE SCALE GENOMIC DNA]</scope>
    <source>
        <strain evidence="1">ISS588</strain>
    </source>
</reference>
<evidence type="ECO:0000313" key="1">
    <source>
        <dbReference type="EMBL" id="KRZ00360.1"/>
    </source>
</evidence>
<sequence>MKKAFTYGVRDLAYLQIKMTRCNFYIVFVHMLYGSSAVTPNLLQCAEAVVRDCWEYRAGTGS</sequence>
<organism evidence="1 2">
    <name type="scientific">Trichinella pseudospiralis</name>
    <name type="common">Parasitic roundworm</name>
    <dbReference type="NCBI Taxonomy" id="6337"/>
    <lineage>
        <taxon>Eukaryota</taxon>
        <taxon>Metazoa</taxon>
        <taxon>Ecdysozoa</taxon>
        <taxon>Nematoda</taxon>
        <taxon>Enoplea</taxon>
        <taxon>Dorylaimia</taxon>
        <taxon>Trichinellida</taxon>
        <taxon>Trichinellidae</taxon>
        <taxon>Trichinella</taxon>
    </lineage>
</organism>
<accession>A0A0V1GPU4</accession>
<keyword evidence="2" id="KW-1185">Reference proteome</keyword>
<dbReference type="EMBL" id="JYDS01000856">
    <property type="protein sequence ID" value="KRZ00360.1"/>
    <property type="molecule type" value="Genomic_DNA"/>
</dbReference>
<evidence type="ECO:0000313" key="2">
    <source>
        <dbReference type="Proteomes" id="UP000054805"/>
    </source>
</evidence>
<name>A0A0V1GPU4_TRIPS</name>
<protein>
    <submittedName>
        <fullName evidence="1">Uncharacterized protein</fullName>
    </submittedName>
</protein>